<feature type="transmembrane region" description="Helical" evidence="2">
    <location>
        <begin position="332"/>
        <end position="349"/>
    </location>
</feature>
<dbReference type="EMBL" id="VMNH01000005">
    <property type="protein sequence ID" value="TVO76878.1"/>
    <property type="molecule type" value="Genomic_DNA"/>
</dbReference>
<reference evidence="3 4" key="1">
    <citation type="submission" date="2019-07" db="EMBL/GenBank/DDBJ databases">
        <title>The pathways for chlorine oxyanion respiration interact through the shared metabolite chlorate.</title>
        <authorList>
            <person name="Barnum T.P."/>
            <person name="Cheng Y."/>
            <person name="Hill K.A."/>
            <person name="Lucas L.N."/>
            <person name="Carlson H.K."/>
            <person name="Coates J.D."/>
        </authorList>
    </citation>
    <scope>NUCLEOTIDE SEQUENCE [LARGE SCALE GENOMIC DNA]</scope>
    <source>
        <strain evidence="3 4">BK-1</strain>
    </source>
</reference>
<feature type="transmembrane region" description="Helical" evidence="2">
    <location>
        <begin position="609"/>
        <end position="630"/>
    </location>
</feature>
<feature type="transmembrane region" description="Helical" evidence="2">
    <location>
        <begin position="675"/>
        <end position="692"/>
    </location>
</feature>
<feature type="transmembrane region" description="Helical" evidence="2">
    <location>
        <begin position="843"/>
        <end position="864"/>
    </location>
</feature>
<organism evidence="3 4">
    <name type="scientific">Sedimenticola selenatireducens</name>
    <dbReference type="NCBI Taxonomy" id="191960"/>
    <lineage>
        <taxon>Bacteria</taxon>
        <taxon>Pseudomonadati</taxon>
        <taxon>Pseudomonadota</taxon>
        <taxon>Gammaproteobacteria</taxon>
        <taxon>Chromatiales</taxon>
        <taxon>Sedimenticolaceae</taxon>
        <taxon>Sedimenticola</taxon>
    </lineage>
</organism>
<feature type="transmembrane region" description="Helical" evidence="2">
    <location>
        <begin position="175"/>
        <end position="192"/>
    </location>
</feature>
<dbReference type="Proteomes" id="UP000316649">
    <property type="component" value="Unassembled WGS sequence"/>
</dbReference>
<dbReference type="Pfam" id="PF10101">
    <property type="entry name" value="DUF2339"/>
    <property type="match status" value="1"/>
</dbReference>
<keyword evidence="2" id="KW-0472">Membrane</keyword>
<feature type="transmembrane region" description="Helical" evidence="2">
    <location>
        <begin position="300"/>
        <end position="320"/>
    </location>
</feature>
<dbReference type="OrthoDB" id="207428at2"/>
<feature type="transmembrane region" description="Helical" evidence="2">
    <location>
        <begin position="491"/>
        <end position="513"/>
    </location>
</feature>
<evidence type="ECO:0000313" key="4">
    <source>
        <dbReference type="Proteomes" id="UP000316649"/>
    </source>
</evidence>
<feature type="region of interest" description="Disordered" evidence="1">
    <location>
        <begin position="48"/>
        <end position="81"/>
    </location>
</feature>
<accession>A0A558DTE9</accession>
<proteinExistence type="predicted"/>
<keyword evidence="2" id="KW-0812">Transmembrane</keyword>
<dbReference type="AlphaFoldDB" id="A0A558DTE9"/>
<gene>
    <name evidence="3" type="ORF">FHP88_05480</name>
</gene>
<evidence type="ECO:0000256" key="2">
    <source>
        <dbReference type="SAM" id="Phobius"/>
    </source>
</evidence>
<feature type="transmembrane region" description="Helical" evidence="2">
    <location>
        <begin position="225"/>
        <end position="246"/>
    </location>
</feature>
<feature type="transmembrane region" description="Helical" evidence="2">
    <location>
        <begin position="525"/>
        <end position="545"/>
    </location>
</feature>
<dbReference type="PANTHER" id="PTHR38434">
    <property type="entry name" value="BLL2549 PROTEIN"/>
    <property type="match status" value="1"/>
</dbReference>
<feature type="transmembrane region" description="Helical" evidence="2">
    <location>
        <begin position="6"/>
        <end position="32"/>
    </location>
</feature>
<feature type="transmembrane region" description="Helical" evidence="2">
    <location>
        <begin position="815"/>
        <end position="836"/>
    </location>
</feature>
<sequence>MAYILAILGGLLSIGTLGFEAGVFGALIGYLLGSVLLQGRQLEKLSTEVQQLRSQQQQPRHPDRQTAQQTAPPSGVSVAREMDTEPPEIDFDLELPDETIVRKASPKPQTKRGPIRPKERHQQPDILEKLTAAIKGYFTGGNLIVRVGVIVLFFGVAFLLKYAAEHSQIPIEFRLAGVAIGGMVMLALGWRLRSRRELYGLALQGGAVGVLYLTVFSALRLYSVIPAEIAFGLLVLFVVFSGLLALLQNASSLAILATAGGFLAPVLTSTGEGSHVALFSYYLLLNAGVLAMAWFKAWRLLNLVGFFFTFVIASLWGYQYYRPEFFATTEPFLIAFFLMYLAIAVLFALRQAPNLKGVVDGTLVFGVPLVSAALQAALVKDMPFGLAFSALAMGAIYLLLALWLFKRGGSALRMLSESFLAAGVVFATLAIPFALEGRLTSAFWALEGAAMVWIGIRQSRRIPRLFGLLLQLLAGLLYLEGGYWADWGMPILNSHFLGATLIAFAGLFTAFYLDRHADKRAAYEALVPPLLFVWGILWWLGGAIQELDRFSHGRDEGAWLLLLFALTAAVAEWLRVRLNWPRLVQVALGLLPALALVALGIWLDKGHPMTGYFVTFAWIVALTVQYGLLYRSDRQEMTARPFWHAGSFWLLTFLLTTEAAWRLDKAVAGSHLWEMIPWGAVPVVMALGLLTLGQRLAWPVQRHILSYNIHALLPVALYLLGWSMLANAVSPGNPWPLDYLPVINPLDMTILFSLLLLVKWWQRVGDWLLERGLAARDFFAVLGVALFLWFNGMVARSVHHWAGVPFDPDLLFQSQVFQAAIAVLWATLGLGCMLAGTRTQRRVLWLVGAGLMGLVVLKLFLVDLSNTGTVARIVSFMGVGVLLLVVGYFSPAPPRQIAEVEPVQKEEV</sequence>
<feature type="transmembrane region" description="Helical" evidence="2">
    <location>
        <begin position="253"/>
        <end position="270"/>
    </location>
</feature>
<dbReference type="PIRSF" id="PIRSF035905">
    <property type="entry name" value="UCP035905_mp"/>
    <property type="match status" value="1"/>
</dbReference>
<dbReference type="InterPro" id="IPR019286">
    <property type="entry name" value="DUF2339_TM"/>
</dbReference>
<keyword evidence="2" id="KW-1133">Transmembrane helix</keyword>
<feature type="transmembrane region" description="Helical" evidence="2">
    <location>
        <begin position="384"/>
        <end position="405"/>
    </location>
</feature>
<feature type="transmembrane region" description="Helical" evidence="2">
    <location>
        <begin position="583"/>
        <end position="603"/>
    </location>
</feature>
<feature type="transmembrane region" description="Helical" evidence="2">
    <location>
        <begin position="557"/>
        <end position="576"/>
    </location>
</feature>
<evidence type="ECO:0000256" key="1">
    <source>
        <dbReference type="SAM" id="MobiDB-lite"/>
    </source>
</evidence>
<dbReference type="InterPro" id="IPR014600">
    <property type="entry name" value="UCP035905_mem"/>
</dbReference>
<feature type="transmembrane region" description="Helical" evidence="2">
    <location>
        <begin position="441"/>
        <end position="456"/>
    </location>
</feature>
<dbReference type="RefSeq" id="WP_144358007.1">
    <property type="nucleotide sequence ID" value="NZ_VMNH01000005.1"/>
</dbReference>
<evidence type="ECO:0000313" key="3">
    <source>
        <dbReference type="EMBL" id="TVO76878.1"/>
    </source>
</evidence>
<feature type="transmembrane region" description="Helical" evidence="2">
    <location>
        <begin position="361"/>
        <end position="378"/>
    </location>
</feature>
<comment type="caution">
    <text evidence="3">The sequence shown here is derived from an EMBL/GenBank/DDBJ whole genome shotgun (WGS) entry which is preliminary data.</text>
</comment>
<feature type="region of interest" description="Disordered" evidence="1">
    <location>
        <begin position="102"/>
        <end position="122"/>
    </location>
</feature>
<feature type="transmembrane region" description="Helical" evidence="2">
    <location>
        <begin position="704"/>
        <end position="722"/>
    </location>
</feature>
<feature type="transmembrane region" description="Helical" evidence="2">
    <location>
        <begin position="642"/>
        <end position="663"/>
    </location>
</feature>
<feature type="transmembrane region" description="Helical" evidence="2">
    <location>
        <begin position="143"/>
        <end position="163"/>
    </location>
</feature>
<feature type="transmembrane region" description="Helical" evidence="2">
    <location>
        <begin position="465"/>
        <end position="485"/>
    </location>
</feature>
<protein>
    <submittedName>
        <fullName evidence="3">DUF2339 domain-containing protein</fullName>
    </submittedName>
</protein>
<name>A0A558DTE9_9GAMM</name>
<feature type="transmembrane region" description="Helical" evidence="2">
    <location>
        <begin position="773"/>
        <end position="795"/>
    </location>
</feature>
<feature type="transmembrane region" description="Helical" evidence="2">
    <location>
        <begin position="417"/>
        <end position="435"/>
    </location>
</feature>
<feature type="transmembrane region" description="Helical" evidence="2">
    <location>
        <begin position="870"/>
        <end position="889"/>
    </location>
</feature>
<feature type="transmembrane region" description="Helical" evidence="2">
    <location>
        <begin position="276"/>
        <end position="295"/>
    </location>
</feature>
<feature type="transmembrane region" description="Helical" evidence="2">
    <location>
        <begin position="199"/>
        <end position="219"/>
    </location>
</feature>
<feature type="transmembrane region" description="Helical" evidence="2">
    <location>
        <begin position="742"/>
        <end position="761"/>
    </location>
</feature>
<dbReference type="PANTHER" id="PTHR38434:SF1">
    <property type="entry name" value="BLL2549 PROTEIN"/>
    <property type="match status" value="1"/>
</dbReference>
<keyword evidence="4" id="KW-1185">Reference proteome</keyword>